<dbReference type="InterPro" id="IPR001650">
    <property type="entry name" value="Helicase_C-like"/>
</dbReference>
<keyword evidence="7" id="KW-0347">Helicase</keyword>
<dbReference type="GO" id="GO:0005524">
    <property type="term" value="F:ATP binding"/>
    <property type="evidence" value="ECO:0007669"/>
    <property type="project" value="UniProtKB-KW"/>
</dbReference>
<comment type="caution">
    <text evidence="12">The sequence shown here is derived from an EMBL/GenBank/DDBJ whole genome shotgun (WGS) entry which is preliminary data.</text>
</comment>
<organism evidence="12 13">
    <name type="scientific">Picrophilus torridus (strain ATCC 700027 / DSM 9790 / JCM 10055 / NBRC 100828 / KAW 2/3)</name>
    <dbReference type="NCBI Taxonomy" id="1122961"/>
    <lineage>
        <taxon>Archaea</taxon>
        <taxon>Methanobacteriati</taxon>
        <taxon>Thermoplasmatota</taxon>
        <taxon>Thermoplasmata</taxon>
        <taxon>Thermoplasmatales</taxon>
        <taxon>Picrophilaceae</taxon>
        <taxon>Picrophilus</taxon>
    </lineage>
</organism>
<dbReference type="InterPro" id="IPR014001">
    <property type="entry name" value="Helicase_ATP-bd"/>
</dbReference>
<keyword evidence="4" id="KW-0479">Metal-binding</keyword>
<comment type="similarity">
    <text evidence="1">In the N-terminal section; belongs to the CRISPR-associated nuclease Cas3-HD family.</text>
</comment>
<dbReference type="NCBIfam" id="TIGR01587">
    <property type="entry name" value="cas3_core"/>
    <property type="match status" value="1"/>
</dbReference>
<evidence type="ECO:0000256" key="7">
    <source>
        <dbReference type="ARBA" id="ARBA00022806"/>
    </source>
</evidence>
<dbReference type="GO" id="GO:0003677">
    <property type="term" value="F:DNA binding"/>
    <property type="evidence" value="ECO:0007669"/>
    <property type="project" value="InterPro"/>
</dbReference>
<dbReference type="GO" id="GO:0051607">
    <property type="term" value="P:defense response to virus"/>
    <property type="evidence" value="ECO:0007669"/>
    <property type="project" value="UniProtKB-KW"/>
</dbReference>
<feature type="domain" description="HD Cas3-type" evidence="11">
    <location>
        <begin position="24"/>
        <end position="237"/>
    </location>
</feature>
<dbReference type="InterPro" id="IPR006474">
    <property type="entry name" value="Helicase_Cas3_CRISPR-ass_core"/>
</dbReference>
<dbReference type="SMART" id="SM00487">
    <property type="entry name" value="DEXDc"/>
    <property type="match status" value="1"/>
</dbReference>
<dbReference type="CDD" id="cd17930">
    <property type="entry name" value="DEXHc_cas3"/>
    <property type="match status" value="1"/>
</dbReference>
<dbReference type="Gene3D" id="3.40.50.300">
    <property type="entry name" value="P-loop containing nucleotide triphosphate hydrolases"/>
    <property type="match status" value="2"/>
</dbReference>
<evidence type="ECO:0000256" key="8">
    <source>
        <dbReference type="ARBA" id="ARBA00022840"/>
    </source>
</evidence>
<feature type="domain" description="Helicase ATP-binding" evidence="10">
    <location>
        <begin position="286"/>
        <end position="486"/>
    </location>
</feature>
<keyword evidence="6" id="KW-0378">Hydrolase</keyword>
<evidence type="ECO:0000256" key="2">
    <source>
        <dbReference type="ARBA" id="ARBA00009046"/>
    </source>
</evidence>
<protein>
    <submittedName>
        <fullName evidence="12">CRISPR-associated helicase, Cas3 family</fullName>
    </submittedName>
</protein>
<dbReference type="PANTHER" id="PTHR47957">
    <property type="entry name" value="ATP-DEPENDENT HELICASE HRQ1"/>
    <property type="match status" value="1"/>
</dbReference>
<keyword evidence="9" id="KW-0051">Antiviral defense</keyword>
<dbReference type="AlphaFoldDB" id="A0A8G2L8F4"/>
<dbReference type="Pfam" id="PF22590">
    <property type="entry name" value="Cas3-like_C_2"/>
    <property type="match status" value="1"/>
</dbReference>
<evidence type="ECO:0000259" key="11">
    <source>
        <dbReference type="PROSITE" id="PS51643"/>
    </source>
</evidence>
<evidence type="ECO:0000256" key="6">
    <source>
        <dbReference type="ARBA" id="ARBA00022801"/>
    </source>
</evidence>
<accession>A0A8G2L8F4</accession>
<dbReference type="GO" id="GO:0036297">
    <property type="term" value="P:interstrand cross-link repair"/>
    <property type="evidence" value="ECO:0007669"/>
    <property type="project" value="TreeGrafter"/>
</dbReference>
<evidence type="ECO:0000256" key="3">
    <source>
        <dbReference type="ARBA" id="ARBA00022722"/>
    </source>
</evidence>
<dbReference type="GO" id="GO:0043138">
    <property type="term" value="F:3'-5' DNA helicase activity"/>
    <property type="evidence" value="ECO:0007669"/>
    <property type="project" value="TreeGrafter"/>
</dbReference>
<proteinExistence type="inferred from homology"/>
<name>A0A8G2L8F4_PICTO</name>
<reference evidence="12 13" key="1">
    <citation type="submission" date="2017-04" db="EMBL/GenBank/DDBJ databases">
        <authorList>
            <person name="Varghese N."/>
            <person name="Submissions S."/>
        </authorList>
    </citation>
    <scope>NUCLEOTIDE SEQUENCE [LARGE SCALE GENOMIC DNA]</scope>
    <source>
        <strain evidence="12 13">DSM 9789</strain>
    </source>
</reference>
<dbReference type="InterPro" id="IPR006935">
    <property type="entry name" value="Helicase/UvrB_N"/>
</dbReference>
<evidence type="ECO:0000256" key="9">
    <source>
        <dbReference type="ARBA" id="ARBA00023118"/>
    </source>
</evidence>
<dbReference type="EMBL" id="FWYE01000004">
    <property type="protein sequence ID" value="SMD31394.1"/>
    <property type="molecule type" value="Genomic_DNA"/>
</dbReference>
<dbReference type="SMART" id="SM00490">
    <property type="entry name" value="HELICc"/>
    <property type="match status" value="1"/>
</dbReference>
<evidence type="ECO:0000313" key="12">
    <source>
        <dbReference type="EMBL" id="SMD31394.1"/>
    </source>
</evidence>
<keyword evidence="13" id="KW-1185">Reference proteome</keyword>
<dbReference type="NCBIfam" id="TIGR01596">
    <property type="entry name" value="cas3_HD"/>
    <property type="match status" value="1"/>
</dbReference>
<dbReference type="Gene3D" id="1.10.3210.30">
    <property type="match status" value="1"/>
</dbReference>
<dbReference type="PANTHER" id="PTHR47957:SF3">
    <property type="entry name" value="ATP-DEPENDENT HELICASE HRQ1"/>
    <property type="match status" value="1"/>
</dbReference>
<evidence type="ECO:0000259" key="10">
    <source>
        <dbReference type="PROSITE" id="PS51192"/>
    </source>
</evidence>
<keyword evidence="3" id="KW-0540">Nuclease</keyword>
<evidence type="ECO:0000256" key="4">
    <source>
        <dbReference type="ARBA" id="ARBA00022723"/>
    </source>
</evidence>
<dbReference type="PROSITE" id="PS51192">
    <property type="entry name" value="HELICASE_ATP_BIND_1"/>
    <property type="match status" value="1"/>
</dbReference>
<dbReference type="Pfam" id="PF04851">
    <property type="entry name" value="ResIII"/>
    <property type="match status" value="1"/>
</dbReference>
<evidence type="ECO:0000256" key="5">
    <source>
        <dbReference type="ARBA" id="ARBA00022741"/>
    </source>
</evidence>
<sequence length="809" mass="95495">MKKIWFYQRLQKMNFYSHKWCEDGNIKFRFLHDHLIEVGRNSYKSIKCIYLNKNDEYLKKSAFIVGCLHDFGKYTEFFQDYLLYNKKQKYKSHAFISALYAAYCAKQNNFPDEYVLYIYLAVKHHHGNLCNLDSDIGIPQLQQNISYDIEVLKKQCDNIKKNIHEIEKDFKCVADFSFKETGIKLDYIDSFISHHEDIFNYLVKIYKNIKYTSNSYINIEFTDFLLIYSALIDNDKRNAASLDVNDRKYNIKEELIENYKKSRFTTKYKINNMRDELYKTVKHNMQNADLSNHFYTITSPTGSGKTLAGIAAALILRDKLKDSVKKLYRIIYALPFTTIVDQNYEVMRSVLSGLKDFEENDERYIIKHHHLSLSTQKIAGEELPVDQSLMLTEDWDSEIIFTTFVQLFESLAGFKNRNLKKYFRIANSIIILDEIQSISIENWENIKFLLKLYAEKFDIYFIIMTATQPNIIDDAVELSGDYKSMFRQLSRVEMHINLEPMTPEEVIDKYINCKYSSILFMFNTIKASIDAYNHLKTLTKKKVYYISTNIIPKHRMDVINKIKDSIKNKEDIIVVSTQIFEAGIDISFDIVIRDIAPIDCLIQSSGRVNRNGNNNKKGEIYIVNCSPKNSCNGYFSRHVYGQLHTDISLGLLKNRVTIDESDYLDIIKEYYKCVRQLTLQSSENLERALNNLNFFKKNKSEINDEYYVSNFHIINDFDKYINIFVEIDDEAADIINKYKVKKYNYYDDDIIKFRKEMYNYIISVRKTDLKNIVCDKFYDDFYIIRKNYLESSYDNTTGLKINNGESLVI</sequence>
<dbReference type="InterPro" id="IPR027417">
    <property type="entry name" value="P-loop_NTPase"/>
</dbReference>
<dbReference type="GO" id="GO:0006289">
    <property type="term" value="P:nucleotide-excision repair"/>
    <property type="evidence" value="ECO:0007669"/>
    <property type="project" value="TreeGrafter"/>
</dbReference>
<keyword evidence="5" id="KW-0547">Nucleotide-binding</keyword>
<dbReference type="GO" id="GO:0004518">
    <property type="term" value="F:nuclease activity"/>
    <property type="evidence" value="ECO:0007669"/>
    <property type="project" value="UniProtKB-KW"/>
</dbReference>
<gene>
    <name evidence="12" type="ORF">SAMN02745355_1327</name>
</gene>
<dbReference type="InterPro" id="IPR038257">
    <property type="entry name" value="CRISPR-assoc_Cas3_HD_sf"/>
</dbReference>
<evidence type="ECO:0000313" key="13">
    <source>
        <dbReference type="Proteomes" id="UP000192315"/>
    </source>
</evidence>
<dbReference type="Proteomes" id="UP000192315">
    <property type="component" value="Unassembled WGS sequence"/>
</dbReference>
<dbReference type="CDD" id="cd09641">
    <property type="entry name" value="Cas3''_I"/>
    <property type="match status" value="1"/>
</dbReference>
<evidence type="ECO:0000256" key="1">
    <source>
        <dbReference type="ARBA" id="ARBA00006847"/>
    </source>
</evidence>
<dbReference type="InterPro" id="IPR006483">
    <property type="entry name" value="CRISPR-assoc_Cas3_HD"/>
</dbReference>
<comment type="similarity">
    <text evidence="2">In the central section; belongs to the CRISPR-associated helicase Cas3 family.</text>
</comment>
<dbReference type="SUPFAM" id="SSF109604">
    <property type="entry name" value="HD-domain/PDEase-like"/>
    <property type="match status" value="1"/>
</dbReference>
<dbReference type="PROSITE" id="PS51643">
    <property type="entry name" value="HD_CAS3"/>
    <property type="match status" value="1"/>
</dbReference>
<dbReference type="InterPro" id="IPR054712">
    <property type="entry name" value="Cas3-like_dom"/>
</dbReference>
<keyword evidence="8" id="KW-0067">ATP-binding</keyword>
<dbReference type="SUPFAM" id="SSF52540">
    <property type="entry name" value="P-loop containing nucleoside triphosphate hydrolases"/>
    <property type="match status" value="1"/>
</dbReference>
<dbReference type="GO" id="GO:0046872">
    <property type="term" value="F:metal ion binding"/>
    <property type="evidence" value="ECO:0007669"/>
    <property type="project" value="UniProtKB-KW"/>
</dbReference>
<dbReference type="GO" id="GO:0016787">
    <property type="term" value="F:hydrolase activity"/>
    <property type="evidence" value="ECO:0007669"/>
    <property type="project" value="UniProtKB-KW"/>
</dbReference>